<evidence type="ECO:0000313" key="2">
    <source>
        <dbReference type="EMBL" id="MBC8575139.1"/>
    </source>
</evidence>
<reference evidence="2 3" key="1">
    <citation type="submission" date="2020-08" db="EMBL/GenBank/DDBJ databases">
        <title>Genome public.</title>
        <authorList>
            <person name="Liu C."/>
            <person name="Sun Q."/>
        </authorList>
    </citation>
    <scope>NUCLEOTIDE SEQUENCE [LARGE SCALE GENOMIC DNA]</scope>
    <source>
        <strain evidence="2 3">BX1</strain>
    </source>
</reference>
<comment type="caution">
    <text evidence="2">The sequence shown here is derived from an EMBL/GenBank/DDBJ whole genome shotgun (WGS) entry which is preliminary data.</text>
</comment>
<dbReference type="Proteomes" id="UP000658131">
    <property type="component" value="Unassembled WGS sequence"/>
</dbReference>
<name>A0ABR7NFG3_9FIRM</name>
<dbReference type="Pfam" id="PF01381">
    <property type="entry name" value="HTH_3"/>
    <property type="match status" value="1"/>
</dbReference>
<proteinExistence type="predicted"/>
<dbReference type="InterPro" id="IPR001387">
    <property type="entry name" value="Cro/C1-type_HTH"/>
</dbReference>
<accession>A0ABR7NFG3</accession>
<dbReference type="InterPro" id="IPR010982">
    <property type="entry name" value="Lambda_DNA-bd_dom_sf"/>
</dbReference>
<dbReference type="Gene3D" id="1.10.260.40">
    <property type="entry name" value="lambda repressor-like DNA-binding domains"/>
    <property type="match status" value="1"/>
</dbReference>
<feature type="domain" description="HTH cro/C1-type" evidence="1">
    <location>
        <begin position="7"/>
        <end position="68"/>
    </location>
</feature>
<protein>
    <submittedName>
        <fullName evidence="2">Helix-turn-helix transcriptional regulator</fullName>
    </submittedName>
</protein>
<dbReference type="CDD" id="cd00093">
    <property type="entry name" value="HTH_XRE"/>
    <property type="match status" value="1"/>
</dbReference>
<dbReference type="SUPFAM" id="SSF47413">
    <property type="entry name" value="lambda repressor-like DNA-binding domains"/>
    <property type="match status" value="1"/>
</dbReference>
<sequence>MTLSELIIEYRNEHGISQRQMASQCRLSTGYISLIEKETNPQTGKPMVPSLAVLNKLAKGMGITLDKLLSVCDDMPVDISATEKTVLDEKDGLDIEIAEIILSLSESKKQEALRYLRYLAAQEEN</sequence>
<dbReference type="EMBL" id="JACRTB010000002">
    <property type="protein sequence ID" value="MBC8575139.1"/>
    <property type="molecule type" value="Genomic_DNA"/>
</dbReference>
<evidence type="ECO:0000313" key="3">
    <source>
        <dbReference type="Proteomes" id="UP000658131"/>
    </source>
</evidence>
<dbReference type="PROSITE" id="PS50943">
    <property type="entry name" value="HTH_CROC1"/>
    <property type="match status" value="1"/>
</dbReference>
<evidence type="ECO:0000259" key="1">
    <source>
        <dbReference type="PROSITE" id="PS50943"/>
    </source>
</evidence>
<gene>
    <name evidence="2" type="ORF">H8717_01765</name>
</gene>
<dbReference type="RefSeq" id="WP_262398787.1">
    <property type="nucleotide sequence ID" value="NZ_JACRTB010000002.1"/>
</dbReference>
<keyword evidence="3" id="KW-1185">Reference proteome</keyword>
<organism evidence="2 3">
    <name type="scientific">Yanshouia hominis</name>
    <dbReference type="NCBI Taxonomy" id="2763673"/>
    <lineage>
        <taxon>Bacteria</taxon>
        <taxon>Bacillati</taxon>
        <taxon>Bacillota</taxon>
        <taxon>Clostridia</taxon>
        <taxon>Eubacteriales</taxon>
        <taxon>Oscillospiraceae</taxon>
        <taxon>Yanshouia</taxon>
    </lineage>
</organism>
<dbReference type="SMART" id="SM00530">
    <property type="entry name" value="HTH_XRE"/>
    <property type="match status" value="1"/>
</dbReference>